<keyword evidence="5" id="KW-0234">DNA repair</keyword>
<evidence type="ECO:0000256" key="3">
    <source>
        <dbReference type="ARBA" id="ARBA00022763"/>
    </source>
</evidence>
<dbReference type="GO" id="GO:0006281">
    <property type="term" value="P:DNA repair"/>
    <property type="evidence" value="ECO:0007669"/>
    <property type="project" value="UniProtKB-KW"/>
</dbReference>
<keyword evidence="10" id="KW-1185">Reference proteome</keyword>
<dbReference type="Pfam" id="PF09494">
    <property type="entry name" value="Slx4"/>
    <property type="match status" value="1"/>
</dbReference>
<gene>
    <name evidence="9" type="ORF">H0H81_011147</name>
</gene>
<keyword evidence="4" id="KW-0233">DNA recombination</keyword>
<evidence type="ECO:0000256" key="2">
    <source>
        <dbReference type="ARBA" id="ARBA00006661"/>
    </source>
</evidence>
<dbReference type="GO" id="GO:0006260">
    <property type="term" value="P:DNA replication"/>
    <property type="evidence" value="ECO:0007669"/>
    <property type="project" value="InterPro"/>
</dbReference>
<keyword evidence="6" id="KW-0539">Nucleus</keyword>
<dbReference type="EMBL" id="JABCKI010000371">
    <property type="protein sequence ID" value="KAG5650756.1"/>
    <property type="molecule type" value="Genomic_DNA"/>
</dbReference>
<feature type="region of interest" description="Disordered" evidence="8">
    <location>
        <begin position="1"/>
        <end position="22"/>
    </location>
</feature>
<protein>
    <recommendedName>
        <fullName evidence="7">Structure-specific endonuclease subunit SLX4</fullName>
    </recommendedName>
</protein>
<dbReference type="InterPro" id="IPR018574">
    <property type="entry name" value="Structure-sp_endonuc_su_Slx4"/>
</dbReference>
<dbReference type="GO" id="GO:0006310">
    <property type="term" value="P:DNA recombination"/>
    <property type="evidence" value="ECO:0007669"/>
    <property type="project" value="UniProtKB-KW"/>
</dbReference>
<dbReference type="GO" id="GO:0033557">
    <property type="term" value="C:Slx1-Slx4 complex"/>
    <property type="evidence" value="ECO:0007669"/>
    <property type="project" value="InterPro"/>
</dbReference>
<evidence type="ECO:0000313" key="9">
    <source>
        <dbReference type="EMBL" id="KAG5650756.1"/>
    </source>
</evidence>
<evidence type="ECO:0000256" key="1">
    <source>
        <dbReference type="ARBA" id="ARBA00004123"/>
    </source>
</evidence>
<dbReference type="OrthoDB" id="5576441at2759"/>
<accession>A0A9P7KFV7</accession>
<comment type="similarity">
    <text evidence="2">Belongs to the SLX4 family.</text>
</comment>
<feature type="compositionally biased region" description="Basic and acidic residues" evidence="8">
    <location>
        <begin position="1"/>
        <end position="11"/>
    </location>
</feature>
<dbReference type="Proteomes" id="UP000717328">
    <property type="component" value="Unassembled WGS sequence"/>
</dbReference>
<evidence type="ECO:0000256" key="6">
    <source>
        <dbReference type="ARBA" id="ARBA00023242"/>
    </source>
</evidence>
<proteinExistence type="inferred from homology"/>
<comment type="subcellular location">
    <subcellularLocation>
        <location evidence="1">Nucleus</location>
    </subcellularLocation>
</comment>
<name>A0A9P7KFV7_9AGAR</name>
<comment type="caution">
    <text evidence="9">The sequence shown here is derived from an EMBL/GenBank/DDBJ whole genome shotgun (WGS) entry which is preliminary data.</text>
</comment>
<dbReference type="AlphaFoldDB" id="A0A9P7KFV7"/>
<organism evidence="9 10">
    <name type="scientific">Sphagnurus paluster</name>
    <dbReference type="NCBI Taxonomy" id="117069"/>
    <lineage>
        <taxon>Eukaryota</taxon>
        <taxon>Fungi</taxon>
        <taxon>Dikarya</taxon>
        <taxon>Basidiomycota</taxon>
        <taxon>Agaricomycotina</taxon>
        <taxon>Agaricomycetes</taxon>
        <taxon>Agaricomycetidae</taxon>
        <taxon>Agaricales</taxon>
        <taxon>Tricholomatineae</taxon>
        <taxon>Lyophyllaceae</taxon>
        <taxon>Sphagnurus</taxon>
    </lineage>
</organism>
<evidence type="ECO:0000256" key="4">
    <source>
        <dbReference type="ARBA" id="ARBA00023172"/>
    </source>
</evidence>
<evidence type="ECO:0000313" key="10">
    <source>
        <dbReference type="Proteomes" id="UP000717328"/>
    </source>
</evidence>
<evidence type="ECO:0000256" key="5">
    <source>
        <dbReference type="ARBA" id="ARBA00023204"/>
    </source>
</evidence>
<reference evidence="9" key="1">
    <citation type="submission" date="2021-02" db="EMBL/GenBank/DDBJ databases">
        <authorList>
            <person name="Nieuwenhuis M."/>
            <person name="Van De Peppel L.J.J."/>
        </authorList>
    </citation>
    <scope>NUCLEOTIDE SEQUENCE</scope>
    <source>
        <strain evidence="9">D49</strain>
    </source>
</reference>
<keyword evidence="3" id="KW-0227">DNA damage</keyword>
<reference evidence="9" key="2">
    <citation type="submission" date="2021-10" db="EMBL/GenBank/DDBJ databases">
        <title>Phylogenomics reveals ancestral predisposition of the termite-cultivated fungus Termitomyces towards a domesticated lifestyle.</title>
        <authorList>
            <person name="Auxier B."/>
            <person name="Grum-Grzhimaylo A."/>
            <person name="Cardenas M.E."/>
            <person name="Lodge J.D."/>
            <person name="Laessoe T."/>
            <person name="Pedersen O."/>
            <person name="Smith M.E."/>
            <person name="Kuyper T.W."/>
            <person name="Franco-Molano E.A."/>
            <person name="Baroni T.J."/>
            <person name="Aanen D.K."/>
        </authorList>
    </citation>
    <scope>NUCLEOTIDE SEQUENCE</scope>
    <source>
        <strain evidence="9">D49</strain>
    </source>
</reference>
<sequence length="101" mass="11657">MPVPIREEVAAGRKTPGRRKMQVEEEPGVWEAAMKEKILRDKDLHLRILRYEPIHFDLFLGIAGEETDLSVGKLKLRLRTFLDNQGIQFYGADPGRGRKKK</sequence>
<evidence type="ECO:0000256" key="7">
    <source>
        <dbReference type="ARBA" id="ARBA00029496"/>
    </source>
</evidence>
<evidence type="ECO:0000256" key="8">
    <source>
        <dbReference type="SAM" id="MobiDB-lite"/>
    </source>
</evidence>